<dbReference type="EMBL" id="CP090038">
    <property type="protein sequence ID" value="UPL00865.1"/>
    <property type="molecule type" value="Genomic_DNA"/>
</dbReference>
<evidence type="ECO:0000313" key="1">
    <source>
        <dbReference type="EMBL" id="UPL00865.1"/>
    </source>
</evidence>
<evidence type="ECO:0000313" key="2">
    <source>
        <dbReference type="Proteomes" id="UP000830768"/>
    </source>
</evidence>
<name>A0ACD3ZHV0_FUSSC</name>
<gene>
    <name evidence="1" type="ORF">LCI18_011799</name>
</gene>
<sequence length="583" mass="64803">MRTDRDNDEKVVDQGIDEKAEQRSSLERGEVDEKHGGRRPASTVSISRSSHTQSRADSVRQEQDAIEPVTLGEPLGHIDTRRSAKRSCSRASSARSRPLSIVPRSKRRGLFGSLTLVPEIAYPPDYKNSTKWGLTFIIALATAAAPLGSTVVYPALPVLAREFNASETVTNLSVALYMISMAIFPLWWSSFSEQFGRRSIYLISFTLFVIFSVLSAVSTNITMLVVFRMCAGGASASAHSTGAGSIADLFEVFERGRAMSIFYLGPLLGPLVAPVIGGVLTQELGWQATMWFLAIYGLIVLLMILFFLPETLQRRRPEETLPTEELSRMRTMDSAKVRTKRLAKSVRRFLIDPLGVVGYLRFPAVFITVLLAAIAFGSLYVVNIAIQQKFTRDPYNYGQLLLGLLYIPSGAGYIVGSLCGGRWIDRIMAREARKANRYDENGKLIYLPEDRMRENAWIMVTAYPLALLMFGWTLRYGLPTPVPCVALFFFGISSMLVFSSATTMLTEFIRKSTSSGAALNNLVRNTLSCIGAIVAAPWINAINVGWVFTTICFFCLLVSYTSVWLLRTNATKWRRTMDEALNQ</sequence>
<reference evidence="1" key="1">
    <citation type="submission" date="2021-11" db="EMBL/GenBank/DDBJ databases">
        <title>Fusarium solani-melongenae Genome sequencing and assembly.</title>
        <authorList>
            <person name="Xie S."/>
            <person name="Huang L."/>
            <person name="Zhang X."/>
        </authorList>
    </citation>
    <scope>NUCLEOTIDE SEQUENCE</scope>
    <source>
        <strain evidence="1">CRI 24-3</strain>
    </source>
</reference>
<keyword evidence="2" id="KW-1185">Reference proteome</keyword>
<proteinExistence type="predicted"/>
<dbReference type="Proteomes" id="UP000830768">
    <property type="component" value="Chromosome 10"/>
</dbReference>
<accession>A0ACD3ZHV0</accession>
<protein>
    <submittedName>
        <fullName evidence="1">Uncharacterized protein</fullName>
    </submittedName>
</protein>
<organism evidence="1 2">
    <name type="scientific">Fusarium solani subsp. cucurbitae</name>
    <name type="common">Neocosmosporum cucurbitae</name>
    <dbReference type="NCBI Taxonomy" id="2747967"/>
    <lineage>
        <taxon>Eukaryota</taxon>
        <taxon>Fungi</taxon>
        <taxon>Dikarya</taxon>
        <taxon>Ascomycota</taxon>
        <taxon>Pezizomycotina</taxon>
        <taxon>Sordariomycetes</taxon>
        <taxon>Hypocreomycetidae</taxon>
        <taxon>Hypocreales</taxon>
        <taxon>Nectriaceae</taxon>
        <taxon>Fusarium</taxon>
        <taxon>Fusarium solani species complex</taxon>
    </lineage>
</organism>